<dbReference type="Pfam" id="PF08734">
    <property type="entry name" value="GYD"/>
    <property type="match status" value="1"/>
</dbReference>
<evidence type="ECO:0000313" key="1">
    <source>
        <dbReference type="EMBL" id="TWF77931.1"/>
    </source>
</evidence>
<name>A0A561SSV2_9PSEU</name>
<sequence length="110" mass="11971">MTKFAAFFSYKPETWNQMLMKPGDRTAAVRDLASAVGGSLESMYFMFGERDGFVVFDVPDRNAAAAVAIAVNSSGAFSHMETRELISPDDLPAVLEKAASARESYRPPGQ</sequence>
<dbReference type="RefSeq" id="WP_170308962.1">
    <property type="nucleotide sequence ID" value="NZ_VIWU01000001.1"/>
</dbReference>
<comment type="caution">
    <text evidence="1">The sequence shown here is derived from an EMBL/GenBank/DDBJ whole genome shotgun (WGS) entry which is preliminary data.</text>
</comment>
<dbReference type="InterPro" id="IPR014845">
    <property type="entry name" value="GYD/TTHA1554"/>
</dbReference>
<protein>
    <submittedName>
        <fullName evidence="1">Uncharacterized protein with GYD domain</fullName>
    </submittedName>
</protein>
<dbReference type="AlphaFoldDB" id="A0A561SSV2"/>
<evidence type="ECO:0000313" key="2">
    <source>
        <dbReference type="Proteomes" id="UP000321261"/>
    </source>
</evidence>
<reference evidence="1 2" key="1">
    <citation type="submission" date="2019-06" db="EMBL/GenBank/DDBJ databases">
        <title>Sequencing the genomes of 1000 actinobacteria strains.</title>
        <authorList>
            <person name="Klenk H.-P."/>
        </authorList>
    </citation>
    <scope>NUCLEOTIDE SEQUENCE [LARGE SCALE GENOMIC DNA]</scope>
    <source>
        <strain evidence="1 2">DSM 45671</strain>
    </source>
</reference>
<dbReference type="Proteomes" id="UP000321261">
    <property type="component" value="Unassembled WGS sequence"/>
</dbReference>
<organism evidence="1 2">
    <name type="scientific">Pseudonocardia hierapolitana</name>
    <dbReference type="NCBI Taxonomy" id="1128676"/>
    <lineage>
        <taxon>Bacteria</taxon>
        <taxon>Bacillati</taxon>
        <taxon>Actinomycetota</taxon>
        <taxon>Actinomycetes</taxon>
        <taxon>Pseudonocardiales</taxon>
        <taxon>Pseudonocardiaceae</taxon>
        <taxon>Pseudonocardia</taxon>
    </lineage>
</organism>
<accession>A0A561SSV2</accession>
<proteinExistence type="predicted"/>
<gene>
    <name evidence="1" type="ORF">FHX44_113847</name>
</gene>
<dbReference type="EMBL" id="VIWU01000001">
    <property type="protein sequence ID" value="TWF77931.1"/>
    <property type="molecule type" value="Genomic_DNA"/>
</dbReference>
<keyword evidence="2" id="KW-1185">Reference proteome</keyword>